<dbReference type="InterPro" id="IPR000073">
    <property type="entry name" value="AB_hydrolase_1"/>
</dbReference>
<gene>
    <name evidence="4" type="ORF">GPM918_LOCUS16245</name>
    <name evidence="3" type="ORF">OVA965_LOCUS8221</name>
    <name evidence="6" type="ORF">SRO942_LOCUS16243</name>
    <name evidence="5" type="ORF">TMI583_LOCUS8217</name>
</gene>
<organism evidence="4 7">
    <name type="scientific">Didymodactylos carnosus</name>
    <dbReference type="NCBI Taxonomy" id="1234261"/>
    <lineage>
        <taxon>Eukaryota</taxon>
        <taxon>Metazoa</taxon>
        <taxon>Spiralia</taxon>
        <taxon>Gnathifera</taxon>
        <taxon>Rotifera</taxon>
        <taxon>Eurotatoria</taxon>
        <taxon>Bdelloidea</taxon>
        <taxon>Philodinida</taxon>
        <taxon>Philodinidae</taxon>
        <taxon>Didymodactylos</taxon>
    </lineage>
</organism>
<comment type="caution">
    <text evidence="4">The sequence shown here is derived from an EMBL/GenBank/DDBJ whole genome shotgun (WGS) entry which is preliminary data.</text>
</comment>
<dbReference type="Gene3D" id="3.40.50.1820">
    <property type="entry name" value="alpha/beta hydrolase"/>
    <property type="match status" value="1"/>
</dbReference>
<dbReference type="PANTHER" id="PTHR43433:SF5">
    <property type="entry name" value="AB HYDROLASE-1 DOMAIN-CONTAINING PROTEIN"/>
    <property type="match status" value="1"/>
</dbReference>
<feature type="region of interest" description="Disordered" evidence="1">
    <location>
        <begin position="1"/>
        <end position="31"/>
    </location>
</feature>
<dbReference type="EMBL" id="CAJNOQ010004232">
    <property type="protein sequence ID" value="CAF1050273.1"/>
    <property type="molecule type" value="Genomic_DNA"/>
</dbReference>
<accession>A0A814KEG0</accession>
<reference evidence="4" key="1">
    <citation type="submission" date="2021-02" db="EMBL/GenBank/DDBJ databases">
        <authorList>
            <person name="Nowell W R."/>
        </authorList>
    </citation>
    <scope>NUCLEOTIDE SEQUENCE</scope>
</reference>
<evidence type="ECO:0000313" key="5">
    <source>
        <dbReference type="EMBL" id="CAF3657594.1"/>
    </source>
</evidence>
<protein>
    <recommendedName>
        <fullName evidence="2">AB hydrolase-1 domain-containing protein</fullName>
    </recommendedName>
</protein>
<dbReference type="Proteomes" id="UP000682733">
    <property type="component" value="Unassembled WGS sequence"/>
</dbReference>
<evidence type="ECO:0000256" key="1">
    <source>
        <dbReference type="SAM" id="MobiDB-lite"/>
    </source>
</evidence>
<keyword evidence="7" id="KW-1185">Reference proteome</keyword>
<dbReference type="SUPFAM" id="SSF53474">
    <property type="entry name" value="alpha/beta-Hydrolases"/>
    <property type="match status" value="1"/>
</dbReference>
<evidence type="ECO:0000313" key="3">
    <source>
        <dbReference type="EMBL" id="CAF0872787.1"/>
    </source>
</evidence>
<dbReference type="EMBL" id="CAJNOK010002735">
    <property type="protein sequence ID" value="CAF0872787.1"/>
    <property type="molecule type" value="Genomic_DNA"/>
</dbReference>
<proteinExistence type="predicted"/>
<dbReference type="Proteomes" id="UP000681722">
    <property type="component" value="Unassembled WGS sequence"/>
</dbReference>
<dbReference type="InterPro" id="IPR029058">
    <property type="entry name" value="AB_hydrolase_fold"/>
</dbReference>
<evidence type="ECO:0000313" key="6">
    <source>
        <dbReference type="EMBL" id="CAF3819837.1"/>
    </source>
</evidence>
<dbReference type="Proteomes" id="UP000677228">
    <property type="component" value="Unassembled WGS sequence"/>
</dbReference>
<dbReference type="Pfam" id="PF12697">
    <property type="entry name" value="Abhydrolase_6"/>
    <property type="match status" value="1"/>
</dbReference>
<dbReference type="AlphaFoldDB" id="A0A814KEG0"/>
<dbReference type="EMBL" id="CAJOBC010004231">
    <property type="protein sequence ID" value="CAF3819837.1"/>
    <property type="molecule type" value="Genomic_DNA"/>
</dbReference>
<dbReference type="EMBL" id="CAJOBA010002736">
    <property type="protein sequence ID" value="CAF3657594.1"/>
    <property type="molecule type" value="Genomic_DNA"/>
</dbReference>
<dbReference type="PANTHER" id="PTHR43433">
    <property type="entry name" value="HYDROLASE, ALPHA/BETA FOLD FAMILY PROTEIN"/>
    <property type="match status" value="1"/>
</dbReference>
<dbReference type="OrthoDB" id="10264550at2759"/>
<sequence length="326" mass="36337">MDGVNEEDSLTMNSNTLTTSNSPIKPKAFPPNQSGYVSVTTDVRLYYEIRSSSTPAATKLIMIMGAFATLKHFDELAQFVVDTLSTSIEVLTYDHRGMGRSVPCSQKMKQTPRLLAQDALSLINQVWGTTSKVHVHGASLGGMVAQELALLLIAEKRLLSLYLAVTSRGSYLKPMAFLGSGTWSLLMPFLIKSNKERMVRDVLIPSTFTPGTPSCEFYARLWNDEYEQWFSFHDREACACQCSVVGTHYLTDNGARLIRDSNVPITVQISLKDKLMAPKKQQELAKILKAKTVMSDQGHMGDNEVKQEIFETVLKHLEEAVQHLPD</sequence>
<dbReference type="InterPro" id="IPR050471">
    <property type="entry name" value="AB_hydrolase"/>
</dbReference>
<dbReference type="Proteomes" id="UP000663829">
    <property type="component" value="Unassembled WGS sequence"/>
</dbReference>
<evidence type="ECO:0000313" key="4">
    <source>
        <dbReference type="EMBL" id="CAF1050273.1"/>
    </source>
</evidence>
<name>A0A814KEG0_9BILA</name>
<evidence type="ECO:0000313" key="7">
    <source>
        <dbReference type="Proteomes" id="UP000663829"/>
    </source>
</evidence>
<feature type="compositionally biased region" description="Low complexity" evidence="1">
    <location>
        <begin position="10"/>
        <end position="22"/>
    </location>
</feature>
<evidence type="ECO:0000259" key="2">
    <source>
        <dbReference type="Pfam" id="PF12697"/>
    </source>
</evidence>
<feature type="domain" description="AB hydrolase-1" evidence="2">
    <location>
        <begin position="78"/>
        <end position="300"/>
    </location>
</feature>